<sequence>MYRLAEYGTMRDIGNARRMTIKMNKIHIRSEVLEETTWDLSDLFATDAQWEQELLSLPDAAADIETFKGTLGQSAGQLLACLDAREALQERIGKTAAYARLKQSEDSTNPVNIENAAKAGDILSNLSSSLSFVNSEIVSLPEGTIEKYLSELPGLEPYKRSLERLIEEKAHRLSPETEKVLASLGEVLDSPYRIYQRGKLADMTFDEVFDGEDQARPLSWSFYENNYEMSPDTKLRRSAYSSFCETLNQYKNTFAEGYAAEVKKQVVLSRLRGYEDVTDMLLAPQQVSKEMYNNVLDIIQKELAPHMRRLAALKKRELGLDKLMFCDLKAPLDAEFSPAITYDEACTLIREALDVLGPEYGEIVERAFNDRWVDYADNAGKSTGAFCSSIYGAHSYILISWANNMRGAFTLAHEVGHAGHFMLAGKYQRLTNTRPSLYFIEAPSTMNEMLLADHLLNRSENPRMRRWVILQLLNTYYHNFVTHLLEGELQRRVYALASNDKPITAKTLSELKGAILSEFWGPELVVDEGAKLTWMRQPHYYMGLYPYTYAAGLTASTAAAQKIREEGQPAVDRWLEALKSGGSLAPQELMKLAGVDMSGPEPIRTAVAYVGSLVDELERLYS</sequence>
<protein>
    <recommendedName>
        <fullName evidence="6">Oligopeptidase F</fullName>
        <ecNumber evidence="6">3.4.24.-</ecNumber>
    </recommendedName>
</protein>
<dbReference type="GO" id="GO:0006518">
    <property type="term" value="P:peptide metabolic process"/>
    <property type="evidence" value="ECO:0007669"/>
    <property type="project" value="TreeGrafter"/>
</dbReference>
<dbReference type="EC" id="3.4.24.-" evidence="6"/>
<dbReference type="CDD" id="cd09609">
    <property type="entry name" value="M3B_PepF"/>
    <property type="match status" value="1"/>
</dbReference>
<organism evidence="9 10">
    <name type="scientific">Paenibacillus polysaccharolyticus</name>
    <dbReference type="NCBI Taxonomy" id="582692"/>
    <lineage>
        <taxon>Bacteria</taxon>
        <taxon>Bacillati</taxon>
        <taxon>Bacillota</taxon>
        <taxon>Bacilli</taxon>
        <taxon>Bacillales</taxon>
        <taxon>Paenibacillaceae</taxon>
        <taxon>Paenibacillus</taxon>
    </lineage>
</organism>
<evidence type="ECO:0000256" key="5">
    <source>
        <dbReference type="ARBA" id="ARBA00023049"/>
    </source>
</evidence>
<dbReference type="EMBL" id="FMVM01000009">
    <property type="protein sequence ID" value="SCY78155.1"/>
    <property type="molecule type" value="Genomic_DNA"/>
</dbReference>
<evidence type="ECO:0000313" key="9">
    <source>
        <dbReference type="EMBL" id="SCY78155.1"/>
    </source>
</evidence>
<keyword evidence="5 6" id="KW-0482">Metalloprotease</keyword>
<evidence type="ECO:0000256" key="6">
    <source>
        <dbReference type="RuleBase" id="RU368091"/>
    </source>
</evidence>
<dbReference type="Pfam" id="PF08439">
    <property type="entry name" value="Peptidase_M3_N"/>
    <property type="match status" value="1"/>
</dbReference>
<dbReference type="PANTHER" id="PTHR11804:SF45">
    <property type="entry name" value="SIMILAR TO OLIGOENDOPEPTIDASE"/>
    <property type="match status" value="1"/>
</dbReference>
<evidence type="ECO:0000256" key="2">
    <source>
        <dbReference type="ARBA" id="ARBA00022723"/>
    </source>
</evidence>
<dbReference type="InterPro" id="IPR001567">
    <property type="entry name" value="Pept_M3A_M3B_dom"/>
</dbReference>
<keyword evidence="1 6" id="KW-0645">Protease</keyword>
<reference evidence="10" key="1">
    <citation type="submission" date="2016-10" db="EMBL/GenBank/DDBJ databases">
        <authorList>
            <person name="Varghese N."/>
            <person name="Submissions S."/>
        </authorList>
    </citation>
    <scope>NUCLEOTIDE SEQUENCE [LARGE SCALE GENOMIC DNA]</scope>
    <source>
        <strain evidence="10">BL9</strain>
    </source>
</reference>
<dbReference type="InterPro" id="IPR042088">
    <property type="entry name" value="OligoPept_F_C"/>
</dbReference>
<dbReference type="Pfam" id="PF01432">
    <property type="entry name" value="Peptidase_M3"/>
    <property type="match status" value="1"/>
</dbReference>
<dbReference type="PANTHER" id="PTHR11804">
    <property type="entry name" value="PROTEASE M3 THIMET OLIGOPEPTIDASE-RELATED"/>
    <property type="match status" value="1"/>
</dbReference>
<proteinExistence type="inferred from homology"/>
<dbReference type="NCBIfam" id="TIGR00181">
    <property type="entry name" value="pepF"/>
    <property type="match status" value="1"/>
</dbReference>
<dbReference type="GO" id="GO:0006508">
    <property type="term" value="P:proteolysis"/>
    <property type="evidence" value="ECO:0007669"/>
    <property type="project" value="UniProtKB-KW"/>
</dbReference>
<name>A0A1G5IPU1_9BACL</name>
<dbReference type="InterPro" id="IPR034009">
    <property type="entry name" value="M3B_PepF_4"/>
</dbReference>
<dbReference type="InterPro" id="IPR045090">
    <property type="entry name" value="Pept_M3A_M3B"/>
</dbReference>
<evidence type="ECO:0000256" key="4">
    <source>
        <dbReference type="ARBA" id="ARBA00022833"/>
    </source>
</evidence>
<gene>
    <name evidence="9" type="ORF">SAMN05720606_10993</name>
</gene>
<dbReference type="InterPro" id="IPR013647">
    <property type="entry name" value="OligopepF_N_dom"/>
</dbReference>
<feature type="domain" description="Oligopeptidase F N-terminal" evidence="8">
    <location>
        <begin position="136"/>
        <end position="205"/>
    </location>
</feature>
<evidence type="ECO:0000259" key="7">
    <source>
        <dbReference type="Pfam" id="PF01432"/>
    </source>
</evidence>
<feature type="domain" description="Peptidase M3A/M3B catalytic" evidence="7">
    <location>
        <begin position="229"/>
        <end position="606"/>
    </location>
</feature>
<evidence type="ECO:0000259" key="8">
    <source>
        <dbReference type="Pfam" id="PF08439"/>
    </source>
</evidence>
<keyword evidence="10" id="KW-1185">Reference proteome</keyword>
<comment type="similarity">
    <text evidence="6">Belongs to the peptidase M3B family.</text>
</comment>
<dbReference type="AlphaFoldDB" id="A0A1G5IPU1"/>
<keyword evidence="4 6" id="KW-0862">Zinc</keyword>
<comment type="function">
    <text evidence="6">Has oligopeptidase activity and degrades a variety of small bioactive peptides.</text>
</comment>
<dbReference type="InterPro" id="IPR004438">
    <property type="entry name" value="Peptidase_M3B"/>
</dbReference>
<accession>A0A1G5IPU1</accession>
<evidence type="ECO:0000256" key="3">
    <source>
        <dbReference type="ARBA" id="ARBA00022801"/>
    </source>
</evidence>
<dbReference type="Proteomes" id="UP000198538">
    <property type="component" value="Unassembled WGS sequence"/>
</dbReference>
<comment type="cofactor">
    <cofactor evidence="6">
        <name>Zn(2+)</name>
        <dbReference type="ChEBI" id="CHEBI:29105"/>
    </cofactor>
    <text evidence="6">Binds 1 zinc ion.</text>
</comment>
<dbReference type="Gene3D" id="1.10.1370.20">
    <property type="entry name" value="Oligoendopeptidase f, C-terminal domain"/>
    <property type="match status" value="1"/>
</dbReference>
<dbReference type="GO" id="GO:0004222">
    <property type="term" value="F:metalloendopeptidase activity"/>
    <property type="evidence" value="ECO:0007669"/>
    <property type="project" value="UniProtKB-UniRule"/>
</dbReference>
<dbReference type="GO" id="GO:0046872">
    <property type="term" value="F:metal ion binding"/>
    <property type="evidence" value="ECO:0007669"/>
    <property type="project" value="UniProtKB-UniRule"/>
</dbReference>
<evidence type="ECO:0000256" key="1">
    <source>
        <dbReference type="ARBA" id="ARBA00022670"/>
    </source>
</evidence>
<dbReference type="STRING" id="582692.SAMN05720606_10993"/>
<dbReference type="SUPFAM" id="SSF55486">
    <property type="entry name" value="Metalloproteases ('zincins'), catalytic domain"/>
    <property type="match status" value="1"/>
</dbReference>
<keyword evidence="3 6" id="KW-0378">Hydrolase</keyword>
<evidence type="ECO:0000313" key="10">
    <source>
        <dbReference type="Proteomes" id="UP000198538"/>
    </source>
</evidence>
<keyword evidence="2 6" id="KW-0479">Metal-binding</keyword>
<dbReference type="Gene3D" id="1.20.140.70">
    <property type="entry name" value="Oligopeptidase f, N-terminal domain"/>
    <property type="match status" value="1"/>
</dbReference>